<evidence type="ECO:0000313" key="3">
    <source>
        <dbReference type="Proteomes" id="UP000308199"/>
    </source>
</evidence>
<feature type="compositionally biased region" description="Polar residues" evidence="1">
    <location>
        <begin position="40"/>
        <end position="51"/>
    </location>
</feature>
<protein>
    <submittedName>
        <fullName evidence="2">Uncharacterized protein</fullName>
    </submittedName>
</protein>
<feature type="compositionally biased region" description="Low complexity" evidence="1">
    <location>
        <begin position="218"/>
        <end position="228"/>
    </location>
</feature>
<dbReference type="Proteomes" id="UP000308199">
    <property type="component" value="Unassembled WGS sequence"/>
</dbReference>
<dbReference type="AlphaFoldDB" id="A0A4S4KAU3"/>
<feature type="compositionally biased region" description="Basic and acidic residues" evidence="1">
    <location>
        <begin position="367"/>
        <end position="378"/>
    </location>
</feature>
<gene>
    <name evidence="2" type="ORF">EW145_g8390</name>
</gene>
<accession>A0A4S4KAU3</accession>
<keyword evidence="3" id="KW-1185">Reference proteome</keyword>
<reference evidence="2 3" key="1">
    <citation type="submission" date="2019-02" db="EMBL/GenBank/DDBJ databases">
        <title>Genome sequencing of the rare red list fungi Phellinidium pouzarii.</title>
        <authorList>
            <person name="Buettner E."/>
            <person name="Kellner H."/>
        </authorList>
    </citation>
    <scope>NUCLEOTIDE SEQUENCE [LARGE SCALE GENOMIC DNA]</scope>
    <source>
        <strain evidence="2 3">DSM 108285</strain>
    </source>
</reference>
<feature type="compositionally biased region" description="Pro residues" evidence="1">
    <location>
        <begin position="14"/>
        <end position="28"/>
    </location>
</feature>
<dbReference type="EMBL" id="SGPK01001313">
    <property type="protein sequence ID" value="THG93389.1"/>
    <property type="molecule type" value="Genomic_DNA"/>
</dbReference>
<comment type="caution">
    <text evidence="2">The sequence shown here is derived from an EMBL/GenBank/DDBJ whole genome shotgun (WGS) entry which is preliminary data.</text>
</comment>
<feature type="compositionally biased region" description="Polar residues" evidence="1">
    <location>
        <begin position="1"/>
        <end position="10"/>
    </location>
</feature>
<organism evidence="2 3">
    <name type="scientific">Phellinidium pouzarii</name>
    <dbReference type="NCBI Taxonomy" id="167371"/>
    <lineage>
        <taxon>Eukaryota</taxon>
        <taxon>Fungi</taxon>
        <taxon>Dikarya</taxon>
        <taxon>Basidiomycota</taxon>
        <taxon>Agaricomycotina</taxon>
        <taxon>Agaricomycetes</taxon>
        <taxon>Hymenochaetales</taxon>
        <taxon>Hymenochaetaceae</taxon>
        <taxon>Phellinidium</taxon>
    </lineage>
</organism>
<evidence type="ECO:0000313" key="2">
    <source>
        <dbReference type="EMBL" id="THG93389.1"/>
    </source>
</evidence>
<dbReference type="PANTHER" id="PTHR45691">
    <property type="entry name" value="PROTEIN DIAPHANOUS"/>
    <property type="match status" value="1"/>
</dbReference>
<feature type="region of interest" description="Disordered" evidence="1">
    <location>
        <begin position="302"/>
        <end position="378"/>
    </location>
</feature>
<dbReference type="InterPro" id="IPR051412">
    <property type="entry name" value="Formin_Homology_Diaphanous_sf"/>
</dbReference>
<feature type="region of interest" description="Disordered" evidence="1">
    <location>
        <begin position="1"/>
        <end position="69"/>
    </location>
</feature>
<evidence type="ECO:0000256" key="1">
    <source>
        <dbReference type="SAM" id="MobiDB-lite"/>
    </source>
</evidence>
<dbReference type="GO" id="GO:0030041">
    <property type="term" value="P:actin filament polymerization"/>
    <property type="evidence" value="ECO:0007669"/>
    <property type="project" value="TreeGrafter"/>
</dbReference>
<feature type="compositionally biased region" description="Pro residues" evidence="1">
    <location>
        <begin position="117"/>
        <end position="142"/>
    </location>
</feature>
<feature type="compositionally biased region" description="Low complexity" evidence="1">
    <location>
        <begin position="306"/>
        <end position="325"/>
    </location>
</feature>
<sequence length="456" mass="47896">MVSSDSTVLTASPPSSPPPLPPPPPPPQQTVTLPTRKDASTQVTPPSTGRSSPVPGPPAPPALAAAAPTVVPPENKDVIAIPSRLSPIASLAESTSEASLPPPTPPARAPERKYSIPLPPRAPPPPPSEDPEPRAIPAPPSPVVEVEGKKDANAVEEEAMGEIDGKEEHGQHGQHGQTADDDSSDDENRQSFISARDEIDSIIKPDFPLTSKWSRDTSAVPSAAASVSTLEDSRFPPITSFPPPPPLPVKHAPKSNSLLLERKPFGSSTSLPERGISPGHDGDSLDHPAVKTALTTAIEAALSKNPPGLARSSSLASRGAASPPASEDPDGINRRALAEKMAKLDGFQLPIPTPFPSSENPLAPDMTKARQAEEDTTRKIKLSSKLASLTGMRMTVRPTFGSKMTSSESMPSVFPEIEDEYSADGEEDSTISRSASTATIRKTCISRTSNDDVLFE</sequence>
<feature type="compositionally biased region" description="Basic and acidic residues" evidence="1">
    <location>
        <begin position="331"/>
        <end position="343"/>
    </location>
</feature>
<feature type="compositionally biased region" description="Low complexity" evidence="1">
    <location>
        <begin position="90"/>
        <end position="99"/>
    </location>
</feature>
<dbReference type="GO" id="GO:0005884">
    <property type="term" value="C:actin filament"/>
    <property type="evidence" value="ECO:0007669"/>
    <property type="project" value="TreeGrafter"/>
</dbReference>
<name>A0A4S4KAU3_9AGAM</name>
<feature type="compositionally biased region" description="Pro residues" evidence="1">
    <location>
        <begin position="239"/>
        <end position="248"/>
    </location>
</feature>
<feature type="region of interest" description="Disordered" evidence="1">
    <location>
        <begin position="90"/>
        <end position="287"/>
    </location>
</feature>
<dbReference type="PANTHER" id="PTHR45691:SF6">
    <property type="entry name" value="PROTEIN DIAPHANOUS"/>
    <property type="match status" value="1"/>
</dbReference>
<proteinExistence type="predicted"/>